<name>J3MGI7_ORYBR</name>
<dbReference type="EnsemblPlants" id="OB06G31310.1">
    <property type="protein sequence ID" value="OB06G31310.1"/>
    <property type="gene ID" value="OB06G31310"/>
</dbReference>
<proteinExistence type="predicted"/>
<organism evidence="1">
    <name type="scientific">Oryza brachyantha</name>
    <name type="common">malo sina</name>
    <dbReference type="NCBI Taxonomy" id="4533"/>
    <lineage>
        <taxon>Eukaryota</taxon>
        <taxon>Viridiplantae</taxon>
        <taxon>Streptophyta</taxon>
        <taxon>Embryophyta</taxon>
        <taxon>Tracheophyta</taxon>
        <taxon>Spermatophyta</taxon>
        <taxon>Magnoliopsida</taxon>
        <taxon>Liliopsida</taxon>
        <taxon>Poales</taxon>
        <taxon>Poaceae</taxon>
        <taxon>BOP clade</taxon>
        <taxon>Oryzoideae</taxon>
        <taxon>Oryzeae</taxon>
        <taxon>Oryzinae</taxon>
        <taxon>Oryza</taxon>
    </lineage>
</organism>
<dbReference type="AlphaFoldDB" id="J3MGI7"/>
<dbReference type="Proteomes" id="UP000006038">
    <property type="component" value="Chromosome 6"/>
</dbReference>
<reference evidence="1" key="1">
    <citation type="journal article" date="2013" name="Nat. Commun.">
        <title>Whole-genome sequencing of Oryza brachyantha reveals mechanisms underlying Oryza genome evolution.</title>
        <authorList>
            <person name="Chen J."/>
            <person name="Huang Q."/>
            <person name="Gao D."/>
            <person name="Wang J."/>
            <person name="Lang Y."/>
            <person name="Liu T."/>
            <person name="Li B."/>
            <person name="Bai Z."/>
            <person name="Luis Goicoechea J."/>
            <person name="Liang C."/>
            <person name="Chen C."/>
            <person name="Zhang W."/>
            <person name="Sun S."/>
            <person name="Liao Y."/>
            <person name="Zhang X."/>
            <person name="Yang L."/>
            <person name="Song C."/>
            <person name="Wang M."/>
            <person name="Shi J."/>
            <person name="Liu G."/>
            <person name="Liu J."/>
            <person name="Zhou H."/>
            <person name="Zhou W."/>
            <person name="Yu Q."/>
            <person name="An N."/>
            <person name="Chen Y."/>
            <person name="Cai Q."/>
            <person name="Wang B."/>
            <person name="Liu B."/>
            <person name="Min J."/>
            <person name="Huang Y."/>
            <person name="Wu H."/>
            <person name="Li Z."/>
            <person name="Zhang Y."/>
            <person name="Yin Y."/>
            <person name="Song W."/>
            <person name="Jiang J."/>
            <person name="Jackson S.A."/>
            <person name="Wing R.A."/>
            <person name="Wang J."/>
            <person name="Chen M."/>
        </authorList>
    </citation>
    <scope>NUCLEOTIDE SEQUENCE [LARGE SCALE GENOMIC DNA]</scope>
    <source>
        <strain evidence="1">cv. IRGC 101232</strain>
    </source>
</reference>
<reference evidence="1" key="2">
    <citation type="submission" date="2013-04" db="UniProtKB">
        <authorList>
            <consortium name="EnsemblPlants"/>
        </authorList>
    </citation>
    <scope>IDENTIFICATION</scope>
</reference>
<keyword evidence="2" id="KW-1185">Reference proteome</keyword>
<dbReference type="Gramene" id="OB06G31310.1">
    <property type="protein sequence ID" value="OB06G31310.1"/>
    <property type="gene ID" value="OB06G31310"/>
</dbReference>
<evidence type="ECO:0000313" key="1">
    <source>
        <dbReference type="EnsemblPlants" id="OB06G31310.1"/>
    </source>
</evidence>
<accession>J3MGI7</accession>
<evidence type="ECO:0000313" key="2">
    <source>
        <dbReference type="Proteomes" id="UP000006038"/>
    </source>
</evidence>
<dbReference type="HOGENOM" id="CLU_2838752_0_0_1"/>
<protein>
    <submittedName>
        <fullName evidence="1">Uncharacterized protein</fullName>
    </submittedName>
</protein>
<sequence>GERIKLPVDNIVKGNKICKQFLTLCTCMIHNSRIQIFFPPHMTQEHVNDVSHNFCSTSIIKSPMIN</sequence>